<evidence type="ECO:0000313" key="7">
    <source>
        <dbReference type="Proteomes" id="UP000694255"/>
    </source>
</evidence>
<dbReference type="EMBL" id="JAGSYN010000149">
    <property type="protein sequence ID" value="KAG7663108.1"/>
    <property type="molecule type" value="Genomic_DNA"/>
</dbReference>
<dbReference type="Proteomes" id="UP000694255">
    <property type="component" value="Unassembled WGS sequence"/>
</dbReference>
<sequence length="534" mass="60097">MSLAKLPPNAKVAVLGAGISGLSFTYFLHKLRPDVQFHIFEKSPRSGGWINSSHLHVKSTNEQIILEKGPRTLRGVKDGTVIMIDILRNLNKEREIEIMTNDSIANRKYVMNAQQQLIQIPNSFMSLVKFLKGMKLMNGRLLIGILREPFVPVLQEDESIEGFFTRRFGSSLWIDNLGSAVIHGIYASDVAKLSVMSTLPVLKEIERESGSIVRHMLKSLFGQVKKKKNEERAKVVSDELTQYERLISPDGNMNGLLTKLKGIPMIKLHNGLEELPRAMTNYLANEKNIKIHYNSPIKEIDPISGKVNGESFDHIRSTINTHALSNALPSNNPLRANLSSIEYVNIFLCNIYSKKKIIPSAGFGFLVPKFGNISLNPQAHLGTIYDSDIEKNVISLFGERNQQGQQEGYDKITIMLGGHYYSNWEIPSKSINLQIIYEILKSKLRIDLQKFNIKIIDETMTIDTIDENDLIISYNYHNSCIPVYGVGYLDTKAKVIQTIEDNRYKLSFGGTVFADGVAVPDCVSNAFKDSMKLM</sequence>
<dbReference type="AlphaFoldDB" id="A0A8J5UHN6"/>
<dbReference type="InterPro" id="IPR050464">
    <property type="entry name" value="Zeta_carotene_desat/Oxidored"/>
</dbReference>
<keyword evidence="7" id="KW-1185">Reference proteome</keyword>
<evidence type="ECO:0000256" key="1">
    <source>
        <dbReference type="ARBA" id="ARBA00022630"/>
    </source>
</evidence>
<keyword evidence="4" id="KW-0627">Porphyrin biosynthesis</keyword>
<evidence type="ECO:0000256" key="2">
    <source>
        <dbReference type="ARBA" id="ARBA00022827"/>
    </source>
</evidence>
<dbReference type="RefSeq" id="XP_049263341.1">
    <property type="nucleotide sequence ID" value="XM_049407229.1"/>
</dbReference>
<accession>A0A8J5UHN6</accession>
<name>A0A8J5UHN6_9ASCO</name>
<dbReference type="PANTHER" id="PTHR42923">
    <property type="entry name" value="PROTOPORPHYRINOGEN OXIDASE"/>
    <property type="match status" value="1"/>
</dbReference>
<dbReference type="NCBIfam" id="TIGR00562">
    <property type="entry name" value="proto_IX_ox"/>
    <property type="match status" value="1"/>
</dbReference>
<comment type="similarity">
    <text evidence="4">Belongs to the protoporphyrinogen/coproporphyrinogen oxidase family. Protoporphyrinogen oxidase subfamily.</text>
</comment>
<comment type="caution">
    <text evidence="6">The sequence shown here is derived from an EMBL/GenBank/DDBJ whole genome shotgun (WGS) entry which is preliminary data.</text>
</comment>
<organism evidence="6 7">
    <name type="scientific">[Candida] subhashii</name>
    <dbReference type="NCBI Taxonomy" id="561895"/>
    <lineage>
        <taxon>Eukaryota</taxon>
        <taxon>Fungi</taxon>
        <taxon>Dikarya</taxon>
        <taxon>Ascomycota</taxon>
        <taxon>Saccharomycotina</taxon>
        <taxon>Pichiomycetes</taxon>
        <taxon>Debaryomycetaceae</taxon>
        <taxon>Spathaspora</taxon>
    </lineage>
</organism>
<evidence type="ECO:0000313" key="6">
    <source>
        <dbReference type="EMBL" id="KAG7663108.1"/>
    </source>
</evidence>
<dbReference type="Pfam" id="PF01593">
    <property type="entry name" value="Amino_oxidase"/>
    <property type="match status" value="1"/>
</dbReference>
<protein>
    <recommendedName>
        <fullName evidence="4">Protoporphyrinogen oxidase</fullName>
        <ecNumber evidence="4">1.3.3.4</ecNumber>
    </recommendedName>
</protein>
<dbReference type="GO" id="GO:0006782">
    <property type="term" value="P:protoporphyrinogen IX biosynthetic process"/>
    <property type="evidence" value="ECO:0007669"/>
    <property type="project" value="UniProtKB-UniRule"/>
</dbReference>
<evidence type="ECO:0000256" key="4">
    <source>
        <dbReference type="RuleBase" id="RU367069"/>
    </source>
</evidence>
<keyword evidence="4" id="KW-0350">Heme biosynthesis</keyword>
<dbReference type="GO" id="GO:0004729">
    <property type="term" value="F:oxygen-dependent protoporphyrinogen oxidase activity"/>
    <property type="evidence" value="ECO:0007669"/>
    <property type="project" value="UniProtKB-UniRule"/>
</dbReference>
<reference evidence="6 7" key="1">
    <citation type="journal article" date="2021" name="DNA Res.">
        <title>Genome analysis of Candida subhashii reveals its hybrid nature and dual mitochondrial genome conformations.</title>
        <authorList>
            <person name="Mixao V."/>
            <person name="Hegedusova E."/>
            <person name="Saus E."/>
            <person name="Pryszcz L.P."/>
            <person name="Cillingova A."/>
            <person name="Nosek J."/>
            <person name="Gabaldon T."/>
        </authorList>
    </citation>
    <scope>NUCLEOTIDE SEQUENCE [LARGE SCALE GENOMIC DNA]</scope>
    <source>
        <strain evidence="6 7">CBS 10753</strain>
    </source>
</reference>
<comment type="pathway">
    <text evidence="4">Porphyrin-containing compound metabolism; protoporphyrin-IX biosynthesis; protoporphyrin-IX from protoporphyrinogen-IX: step 1/1.</text>
</comment>
<keyword evidence="1 4" id="KW-0285">Flavoprotein</keyword>
<feature type="domain" description="Amine oxidase" evidence="5">
    <location>
        <begin position="19"/>
        <end position="444"/>
    </location>
</feature>
<comment type="cofactor">
    <cofactor evidence="4">
        <name>FAD</name>
        <dbReference type="ChEBI" id="CHEBI:57692"/>
    </cofactor>
    <text evidence="4">Binds 1 FAD per subunit.</text>
</comment>
<evidence type="ECO:0000256" key="3">
    <source>
        <dbReference type="ARBA" id="ARBA00023002"/>
    </source>
</evidence>
<dbReference type="InterPro" id="IPR004572">
    <property type="entry name" value="Protoporphyrinogen_oxidase"/>
</dbReference>
<dbReference type="PANTHER" id="PTHR42923:SF3">
    <property type="entry name" value="PROTOPORPHYRINOGEN OXIDASE"/>
    <property type="match status" value="1"/>
</dbReference>
<dbReference type="EC" id="1.3.3.4" evidence="4"/>
<comment type="function">
    <text evidence="4">Catalyzes the 6-electron oxidation of protoporphyrinogen-IX to form protoporphyrin-IX.</text>
</comment>
<comment type="subcellular location">
    <subcellularLocation>
        <location evidence="4">Mitochondrion inner membrane</location>
    </subcellularLocation>
</comment>
<evidence type="ECO:0000259" key="5">
    <source>
        <dbReference type="Pfam" id="PF01593"/>
    </source>
</evidence>
<comment type="catalytic activity">
    <reaction evidence="4">
        <text>protoporphyrinogen IX + 3 O2 = protoporphyrin IX + 3 H2O2</text>
        <dbReference type="Rhea" id="RHEA:25576"/>
        <dbReference type="ChEBI" id="CHEBI:15379"/>
        <dbReference type="ChEBI" id="CHEBI:16240"/>
        <dbReference type="ChEBI" id="CHEBI:57306"/>
        <dbReference type="ChEBI" id="CHEBI:57307"/>
        <dbReference type="EC" id="1.3.3.4"/>
    </reaction>
</comment>
<proteinExistence type="inferred from homology"/>
<dbReference type="OrthoDB" id="438553at2759"/>
<keyword evidence="3 4" id="KW-0560">Oxidoreductase</keyword>
<dbReference type="GeneID" id="73470180"/>
<dbReference type="InterPro" id="IPR002937">
    <property type="entry name" value="Amino_oxidase"/>
</dbReference>
<keyword evidence="2 4" id="KW-0274">FAD</keyword>
<gene>
    <name evidence="6" type="ORF">J8A68_003380</name>
</gene>
<dbReference type="GO" id="GO:0005743">
    <property type="term" value="C:mitochondrial inner membrane"/>
    <property type="evidence" value="ECO:0007669"/>
    <property type="project" value="UniProtKB-SubCell"/>
</dbReference>